<keyword evidence="1" id="KW-0805">Transcription regulation</keyword>
<keyword evidence="3" id="KW-0804">Transcription</keyword>
<dbReference type="SUPFAM" id="SSF46689">
    <property type="entry name" value="Homeodomain-like"/>
    <property type="match status" value="2"/>
</dbReference>
<protein>
    <submittedName>
        <fullName evidence="5">Helix-turn-helix domain-containing protein</fullName>
    </submittedName>
</protein>
<dbReference type="InterPro" id="IPR035418">
    <property type="entry name" value="AraC-bd_2"/>
</dbReference>
<dbReference type="GO" id="GO:0043565">
    <property type="term" value="F:sequence-specific DNA binding"/>
    <property type="evidence" value="ECO:0007669"/>
    <property type="project" value="InterPro"/>
</dbReference>
<dbReference type="EMBL" id="CP102774">
    <property type="protein sequence ID" value="UZF85703.1"/>
    <property type="molecule type" value="Genomic_DNA"/>
</dbReference>
<dbReference type="SMART" id="SM00342">
    <property type="entry name" value="HTH_ARAC"/>
    <property type="match status" value="1"/>
</dbReference>
<dbReference type="InterPro" id="IPR018060">
    <property type="entry name" value="HTH_AraC"/>
</dbReference>
<evidence type="ECO:0000256" key="1">
    <source>
        <dbReference type="ARBA" id="ARBA00023015"/>
    </source>
</evidence>
<dbReference type="InterPro" id="IPR009057">
    <property type="entry name" value="Homeodomain-like_sf"/>
</dbReference>
<dbReference type="InterPro" id="IPR053142">
    <property type="entry name" value="PchR_regulatory_protein"/>
</dbReference>
<dbReference type="PANTHER" id="PTHR47893">
    <property type="entry name" value="REGULATORY PROTEIN PCHR"/>
    <property type="match status" value="1"/>
</dbReference>
<evidence type="ECO:0000259" key="4">
    <source>
        <dbReference type="PROSITE" id="PS01124"/>
    </source>
</evidence>
<dbReference type="PROSITE" id="PS01124">
    <property type="entry name" value="HTH_ARAC_FAMILY_2"/>
    <property type="match status" value="1"/>
</dbReference>
<dbReference type="Gene3D" id="1.10.10.60">
    <property type="entry name" value="Homeodomain-like"/>
    <property type="match status" value="1"/>
</dbReference>
<evidence type="ECO:0000256" key="3">
    <source>
        <dbReference type="ARBA" id="ARBA00023163"/>
    </source>
</evidence>
<dbReference type="PROSITE" id="PS00041">
    <property type="entry name" value="HTH_ARAC_FAMILY_1"/>
    <property type="match status" value="1"/>
</dbReference>
<dbReference type="InterPro" id="IPR018062">
    <property type="entry name" value="HTH_AraC-typ_CS"/>
</dbReference>
<proteinExistence type="predicted"/>
<sequence length="322" mass="36435">MDNIFINMKIPSLDKNLWVNEIENLFTSKLSHKDEKNSFGSNKFCSFPLSNSTISLIRSAGNTNINLEKNTENITVIIVISGEIEFQFESKIITRRRADAIAFNSALARHMSLLAGTKFCVFRIATTHMIPLWERLFGHQLDEQLQIAAEFDIISGTGRALTAVLTAAVTAASAEEALSISPHAAHFLQSSLVSLLLENLPHNYSRVSRVETEENIPINLKKAATYITENADKDITTQDITQTSGVGIRSLQQNFQKFFQLSPAEYIRNVKLQGVRRDLQDQRSQLSIEEIARKWGFTNRGHFAAQYRKFYNELPSKTRKPR</sequence>
<evidence type="ECO:0000313" key="5">
    <source>
        <dbReference type="EMBL" id="UZF85703.1"/>
    </source>
</evidence>
<accession>A0A9E7ZIW9</accession>
<dbReference type="PANTHER" id="PTHR47893:SF1">
    <property type="entry name" value="REGULATORY PROTEIN PCHR"/>
    <property type="match status" value="1"/>
</dbReference>
<dbReference type="AlphaFoldDB" id="A0A9E7ZIW9"/>
<dbReference type="GO" id="GO:0003700">
    <property type="term" value="F:DNA-binding transcription factor activity"/>
    <property type="evidence" value="ECO:0007669"/>
    <property type="project" value="InterPro"/>
</dbReference>
<reference evidence="5" key="1">
    <citation type="submission" date="2022-08" db="EMBL/GenBank/DDBJ databases">
        <title>Complete Genome Sequences of 2 Bosea sp. soil isolates.</title>
        <authorList>
            <person name="Alvarez Arevalo M."/>
            <person name="Sterndorff E.B."/>
            <person name="Faurdal D."/>
            <person name="Joergensen T.S."/>
            <person name="Weber T."/>
        </authorList>
    </citation>
    <scope>NUCLEOTIDE SEQUENCE</scope>
    <source>
        <strain evidence="5">NBC_00436</strain>
    </source>
</reference>
<gene>
    <name evidence="5" type="ORF">NWE54_17990</name>
</gene>
<dbReference type="Pfam" id="PF14525">
    <property type="entry name" value="AraC_binding_2"/>
    <property type="match status" value="1"/>
</dbReference>
<feature type="domain" description="HTH araC/xylS-type" evidence="4">
    <location>
        <begin position="221"/>
        <end position="321"/>
    </location>
</feature>
<organism evidence="5">
    <name type="scientific">Bosea sp. NBC_00436</name>
    <dbReference type="NCBI Taxonomy" id="2969620"/>
    <lineage>
        <taxon>Bacteria</taxon>
        <taxon>Pseudomonadati</taxon>
        <taxon>Pseudomonadota</taxon>
        <taxon>Alphaproteobacteria</taxon>
        <taxon>Hyphomicrobiales</taxon>
        <taxon>Boseaceae</taxon>
        <taxon>Bosea</taxon>
    </lineage>
</organism>
<name>A0A9E7ZIW9_9HYPH</name>
<keyword evidence="2" id="KW-0238">DNA-binding</keyword>
<evidence type="ECO:0000256" key="2">
    <source>
        <dbReference type="ARBA" id="ARBA00023125"/>
    </source>
</evidence>
<dbReference type="Pfam" id="PF12833">
    <property type="entry name" value="HTH_18"/>
    <property type="match status" value="1"/>
</dbReference>